<dbReference type="KEGG" id="ftz:CH68_118"/>
<accession>A0A0B3VVQ1</accession>
<dbReference type="NCBIfam" id="NF041245">
    <property type="entry name" value="T6SS_IglE"/>
    <property type="match status" value="1"/>
</dbReference>
<dbReference type="AlphaFoldDB" id="A0A0B3VVQ1"/>
<dbReference type="InterPro" id="IPR054378">
    <property type="entry name" value="IgE-like_C"/>
</dbReference>
<feature type="domain" description="Type VI lipoprotein IgE-like C-terminal" evidence="1">
    <location>
        <begin position="39"/>
        <end position="118"/>
    </location>
</feature>
<evidence type="ECO:0000259" key="1">
    <source>
        <dbReference type="Pfam" id="PF22361"/>
    </source>
</evidence>
<comment type="caution">
    <text evidence="2">The sequence shown here is derived from an EMBL/GenBank/DDBJ whole genome shotgun (WGS) entry which is preliminary data.</text>
</comment>
<dbReference type="PROSITE" id="PS51257">
    <property type="entry name" value="PROKAR_LIPOPROTEIN"/>
    <property type="match status" value="1"/>
</dbReference>
<dbReference type="HOGENOM" id="CLU_164649_0_0_6"/>
<dbReference type="KEGG" id="ftz:CH68_1259"/>
<dbReference type="EMBL" id="JAAGJP010000029">
    <property type="protein sequence ID" value="NDS68448.1"/>
    <property type="molecule type" value="Genomic_DNA"/>
</dbReference>
<name>A0A0B3VVQ1_FRATU</name>
<organism evidence="2">
    <name type="scientific">Francisella tularensis subsp. holarctica</name>
    <dbReference type="NCBI Taxonomy" id="119857"/>
    <lineage>
        <taxon>Bacteria</taxon>
        <taxon>Pseudomonadati</taxon>
        <taxon>Pseudomonadota</taxon>
        <taxon>Gammaproteobacteria</taxon>
        <taxon>Thiotrichales</taxon>
        <taxon>Francisellaceae</taxon>
        <taxon>Francisella</taxon>
    </lineage>
</organism>
<dbReference type="KEGG" id="ftv:CH67_381"/>
<protein>
    <recommendedName>
        <fullName evidence="1">Type VI lipoprotein IgE-like C-terminal domain-containing protein</fullName>
    </recommendedName>
</protein>
<dbReference type="RefSeq" id="WP_003018235.1">
    <property type="nucleotide sequence ID" value="NZ_AP023459.1"/>
</dbReference>
<dbReference type="EMBL" id="JAAGKH010000044">
    <property type="protein sequence ID" value="NDR89219.1"/>
    <property type="molecule type" value="Genomic_DNA"/>
</dbReference>
<dbReference type="OMA" id="TENWKYL"/>
<sequence length="125" mass="14469">MYNKLLKNLCLVLSTIIGLSSCISDGLYINNNIPKTKIVLESKPDKNIFYSDNYQSISQRIYDDNVKVLNLKTGKNEFPLDKDIKDYALYFILPENKKTENWKYIISSDSVNKFTIKNDSSIEKD</sequence>
<reference evidence="2" key="2">
    <citation type="submission" date="2020-02" db="EMBL/GenBank/DDBJ databases">
        <title>Using affinity propagation clustering for identifying bacterial clades and subclades with whole-genome sequences of Francisella tularensis.</title>
        <authorList>
            <person name="Homeier-Bachmann T."/>
            <person name="Abdel-Glil M.Y."/>
            <person name="Hackbart A."/>
            <person name="Hotzel H."/>
            <person name="Tomaso H."/>
        </authorList>
    </citation>
    <scope>NUCLEOTIDE SEQUENCE</scope>
    <source>
        <strain evidence="3">15T0085</strain>
        <strain evidence="2">17T1429</strain>
    </source>
</reference>
<evidence type="ECO:0000313" key="3">
    <source>
        <dbReference type="EMBL" id="NDS68448.1"/>
    </source>
</evidence>
<dbReference type="KEGG" id="ftv:CH67_1527"/>
<proteinExistence type="predicted"/>
<evidence type="ECO:0000313" key="2">
    <source>
        <dbReference type="EMBL" id="NDR89219.1"/>
    </source>
</evidence>
<reference evidence="2" key="1">
    <citation type="submission" date="2019-08" db="EMBL/GenBank/DDBJ databases">
        <authorList>
            <person name="Busch A."/>
        </authorList>
    </citation>
    <scope>NUCLEOTIDE SEQUENCE</scope>
    <source>
        <strain evidence="3">15T0085</strain>
        <strain evidence="2">17T1429</strain>
    </source>
</reference>
<dbReference type="KEGG" id="ftc:DA46_1619"/>
<dbReference type="KEGG" id="ftc:DA46_612"/>
<gene>
    <name evidence="3" type="ORF">FWI86_05170</name>
    <name evidence="2" type="ORF">FWJ04_06200</name>
</gene>
<dbReference type="Pfam" id="PF22361">
    <property type="entry name" value="IglE_N"/>
    <property type="match status" value="1"/>
</dbReference>